<dbReference type="HOGENOM" id="CLU_2016862_0_0_1"/>
<keyword evidence="1" id="KW-0812">Transmembrane</keyword>
<gene>
    <name evidence="2" type="ORF">TERG_12501</name>
</gene>
<keyword evidence="1" id="KW-0472">Membrane</keyword>
<dbReference type="EMBL" id="GG700656">
    <property type="protein sequence ID" value="KFL62548.1"/>
    <property type="molecule type" value="Genomic_DNA"/>
</dbReference>
<keyword evidence="3" id="KW-1185">Reference proteome</keyword>
<evidence type="ECO:0000256" key="1">
    <source>
        <dbReference type="SAM" id="Phobius"/>
    </source>
</evidence>
<proteinExistence type="predicted"/>
<dbReference type="VEuPathDB" id="FungiDB:TERG_12501"/>
<name>A0A080WWU7_TRIRC</name>
<reference evidence="3" key="1">
    <citation type="journal article" date="2012" name="MBio">
        <title>Comparative genome analysis of Trichophyton rubrum and related dermatophytes reveals candidate genes involved in infection.</title>
        <authorList>
            <person name="Martinez D.A."/>
            <person name="Oliver B.G."/>
            <person name="Graeser Y."/>
            <person name="Goldberg J.M."/>
            <person name="Li W."/>
            <person name="Martinez-Rossi N.M."/>
            <person name="Monod M."/>
            <person name="Shelest E."/>
            <person name="Barton R.C."/>
            <person name="Birch E."/>
            <person name="Brakhage A.A."/>
            <person name="Chen Z."/>
            <person name="Gurr S.J."/>
            <person name="Heiman D."/>
            <person name="Heitman J."/>
            <person name="Kosti I."/>
            <person name="Rossi A."/>
            <person name="Saif S."/>
            <person name="Samalova M."/>
            <person name="Saunders C.W."/>
            <person name="Shea T."/>
            <person name="Summerbell R.C."/>
            <person name="Xu J."/>
            <person name="Young S."/>
            <person name="Zeng Q."/>
            <person name="Birren B.W."/>
            <person name="Cuomo C.A."/>
            <person name="White T.C."/>
        </authorList>
    </citation>
    <scope>NUCLEOTIDE SEQUENCE [LARGE SCALE GENOMIC DNA]</scope>
    <source>
        <strain evidence="3">ATCC MYA-4607 / CBS 118892</strain>
    </source>
</reference>
<dbReference type="RefSeq" id="XP_047607108.1">
    <property type="nucleotide sequence ID" value="XM_047751449.1"/>
</dbReference>
<dbReference type="InParanoid" id="A0A080WWU7"/>
<feature type="transmembrane region" description="Helical" evidence="1">
    <location>
        <begin position="41"/>
        <end position="66"/>
    </location>
</feature>
<dbReference type="AlphaFoldDB" id="A0A080WWU7"/>
<keyword evidence="1" id="KW-1133">Transmembrane helix</keyword>
<sequence>MNQLVYATDLTLTMACMEEKETGSNSLTGRAGGEEITHVSFLLFFFLSFLKASLAWVAACSPFFFIQGRTDTYLTKCRLVTINERRRFRSSSVQPHFSSICSNPKVTLILPNQRQEQAVHPRS</sequence>
<dbReference type="Proteomes" id="UP000008864">
    <property type="component" value="Unassembled WGS sequence"/>
</dbReference>
<organism evidence="2 3">
    <name type="scientific">Trichophyton rubrum (strain ATCC MYA-4607 / CBS 118892)</name>
    <name type="common">Athlete's foot fungus</name>
    <dbReference type="NCBI Taxonomy" id="559305"/>
    <lineage>
        <taxon>Eukaryota</taxon>
        <taxon>Fungi</taxon>
        <taxon>Dikarya</taxon>
        <taxon>Ascomycota</taxon>
        <taxon>Pezizomycotina</taxon>
        <taxon>Eurotiomycetes</taxon>
        <taxon>Eurotiomycetidae</taxon>
        <taxon>Onygenales</taxon>
        <taxon>Arthrodermataceae</taxon>
        <taxon>Trichophyton</taxon>
    </lineage>
</organism>
<protein>
    <submittedName>
        <fullName evidence="2">Uncharacterized protein</fullName>
    </submittedName>
</protein>
<evidence type="ECO:0000313" key="3">
    <source>
        <dbReference type="Proteomes" id="UP000008864"/>
    </source>
</evidence>
<dbReference type="GeneID" id="71777678"/>
<accession>A0A080WWU7</accession>
<evidence type="ECO:0000313" key="2">
    <source>
        <dbReference type="EMBL" id="KFL62548.1"/>
    </source>
</evidence>